<feature type="transmembrane region" description="Helical" evidence="7">
    <location>
        <begin position="253"/>
        <end position="279"/>
    </location>
</feature>
<evidence type="ECO:0000256" key="1">
    <source>
        <dbReference type="ARBA" id="ARBA00004651"/>
    </source>
</evidence>
<accession>A0ABY6CQF1</accession>
<dbReference type="InterPro" id="IPR003439">
    <property type="entry name" value="ABC_transporter-like_ATP-bd"/>
</dbReference>
<evidence type="ECO:0000313" key="11">
    <source>
        <dbReference type="Proteomes" id="UP001065174"/>
    </source>
</evidence>
<dbReference type="InterPro" id="IPR011527">
    <property type="entry name" value="ABC1_TM_dom"/>
</dbReference>
<comment type="subcellular location">
    <subcellularLocation>
        <location evidence="1">Cell membrane</location>
        <topology evidence="1">Multi-pass membrane protein</topology>
    </subcellularLocation>
</comment>
<sequence length="581" mass="64960">MSSHSVNPKSTDSSASITPLKRLFSMLSLDKREIFIIYAYAIFNGLLNLSLPLGVQAIIGFVISAEFSSSWGLLIFIVVIGVATSGVIQILQLSLTELLQRRIFTRASFEFAYRIPRFKMESILGFYPPELMNRFFDTLNIQKGLSKILIDASTSILQILFGLILLSFYHSFFVFFGMILIGLISLIFIITGPKGLKTSIMESKYKYQVAHWLEEIARVMATFKLAGETTQHIDKMNTYVSNYLKYRKQHFNILILQFSNIVAFKTMVTGGLLILGSILVINQEINLGQFVASEIIILLVLNSSEKLILSMETVYDVLTGLEKLGQVTDIETESEEGIDLQEITKGKGVSLELTGLTYKYPGNHKPTIDGVNLKVDVGEKICITGINESGKSTLLSLIAGLYNDYDGSIHYNGIPLRDINIMSFRSVIGDNLGLQDLFFGTLEENITVGKKDIQMEDILWAIEQVGLGDFFKQLPKGLNTMIQPEGQGLSTSIKQKIILVRTLSEKPKLIVMDHTLQSLDYEDRNRISQILTNPDANWTLLAVSNDPLMLTRCDKIVTMEYGKIVDITSQNSNNTNQDSNA</sequence>
<evidence type="ECO:0000256" key="4">
    <source>
        <dbReference type="ARBA" id="ARBA00022840"/>
    </source>
</evidence>
<keyword evidence="11" id="KW-1185">Reference proteome</keyword>
<feature type="domain" description="ABC transporter" evidence="8">
    <location>
        <begin position="351"/>
        <end position="581"/>
    </location>
</feature>
<dbReference type="PROSITE" id="PS50893">
    <property type="entry name" value="ABC_TRANSPORTER_2"/>
    <property type="match status" value="1"/>
</dbReference>
<evidence type="ECO:0000256" key="2">
    <source>
        <dbReference type="ARBA" id="ARBA00022692"/>
    </source>
</evidence>
<protein>
    <submittedName>
        <fullName evidence="10">ATP-binding cassette domain-containing protein</fullName>
    </submittedName>
</protein>
<feature type="domain" description="ABC transmembrane type-1" evidence="9">
    <location>
        <begin position="41"/>
        <end position="316"/>
    </location>
</feature>
<feature type="transmembrane region" description="Helical" evidence="7">
    <location>
        <begin position="71"/>
        <end position="93"/>
    </location>
</feature>
<name>A0ABY6CQF1_9BACT</name>
<dbReference type="InterPro" id="IPR036640">
    <property type="entry name" value="ABC1_TM_sf"/>
</dbReference>
<keyword evidence="3" id="KW-0547">Nucleotide-binding</keyword>
<dbReference type="Proteomes" id="UP001065174">
    <property type="component" value="Chromosome"/>
</dbReference>
<evidence type="ECO:0000256" key="3">
    <source>
        <dbReference type="ARBA" id="ARBA00022741"/>
    </source>
</evidence>
<dbReference type="GO" id="GO:0005524">
    <property type="term" value="F:ATP binding"/>
    <property type="evidence" value="ECO:0007669"/>
    <property type="project" value="UniProtKB-KW"/>
</dbReference>
<evidence type="ECO:0000313" key="10">
    <source>
        <dbReference type="EMBL" id="UXP32746.1"/>
    </source>
</evidence>
<organism evidence="10 11">
    <name type="scientific">Reichenbachiella agarivorans</name>
    <dbReference type="NCBI Taxonomy" id="2979464"/>
    <lineage>
        <taxon>Bacteria</taxon>
        <taxon>Pseudomonadati</taxon>
        <taxon>Bacteroidota</taxon>
        <taxon>Cytophagia</taxon>
        <taxon>Cytophagales</taxon>
        <taxon>Reichenbachiellaceae</taxon>
        <taxon>Reichenbachiella</taxon>
    </lineage>
</organism>
<keyword evidence="2 7" id="KW-0812">Transmembrane</keyword>
<evidence type="ECO:0000256" key="6">
    <source>
        <dbReference type="ARBA" id="ARBA00023136"/>
    </source>
</evidence>
<keyword evidence="6 7" id="KW-0472">Membrane</keyword>
<dbReference type="InterPro" id="IPR027417">
    <property type="entry name" value="P-loop_NTPase"/>
</dbReference>
<evidence type="ECO:0000256" key="7">
    <source>
        <dbReference type="SAM" id="Phobius"/>
    </source>
</evidence>
<proteinExistence type="predicted"/>
<feature type="transmembrane region" description="Helical" evidence="7">
    <location>
        <begin position="148"/>
        <end position="166"/>
    </location>
</feature>
<dbReference type="InterPro" id="IPR039421">
    <property type="entry name" value="Type_1_exporter"/>
</dbReference>
<dbReference type="EMBL" id="CP106679">
    <property type="protein sequence ID" value="UXP32746.1"/>
    <property type="molecule type" value="Genomic_DNA"/>
</dbReference>
<dbReference type="Pfam" id="PF00664">
    <property type="entry name" value="ABC_membrane"/>
    <property type="match status" value="1"/>
</dbReference>
<gene>
    <name evidence="10" type="ORF">N6H18_02055</name>
</gene>
<dbReference type="SUPFAM" id="SSF52540">
    <property type="entry name" value="P-loop containing nucleoside triphosphate hydrolases"/>
    <property type="match status" value="1"/>
</dbReference>
<dbReference type="Pfam" id="PF00005">
    <property type="entry name" value="ABC_tran"/>
    <property type="match status" value="1"/>
</dbReference>
<dbReference type="PROSITE" id="PS50929">
    <property type="entry name" value="ABC_TM1F"/>
    <property type="match status" value="1"/>
</dbReference>
<dbReference type="Gene3D" id="1.20.1560.10">
    <property type="entry name" value="ABC transporter type 1, transmembrane domain"/>
    <property type="match status" value="1"/>
</dbReference>
<evidence type="ECO:0000259" key="8">
    <source>
        <dbReference type="PROSITE" id="PS50893"/>
    </source>
</evidence>
<feature type="transmembrane region" description="Helical" evidence="7">
    <location>
        <begin position="172"/>
        <end position="191"/>
    </location>
</feature>
<evidence type="ECO:0000259" key="9">
    <source>
        <dbReference type="PROSITE" id="PS50929"/>
    </source>
</evidence>
<keyword evidence="4 10" id="KW-0067">ATP-binding</keyword>
<dbReference type="Gene3D" id="3.40.50.300">
    <property type="entry name" value="P-loop containing nucleotide triphosphate hydrolases"/>
    <property type="match status" value="1"/>
</dbReference>
<dbReference type="PANTHER" id="PTHR43394">
    <property type="entry name" value="ATP-DEPENDENT PERMEASE MDL1, MITOCHONDRIAL"/>
    <property type="match status" value="1"/>
</dbReference>
<dbReference type="SMART" id="SM00382">
    <property type="entry name" value="AAA"/>
    <property type="match status" value="1"/>
</dbReference>
<evidence type="ECO:0000256" key="5">
    <source>
        <dbReference type="ARBA" id="ARBA00022989"/>
    </source>
</evidence>
<dbReference type="InterPro" id="IPR003593">
    <property type="entry name" value="AAA+_ATPase"/>
</dbReference>
<dbReference type="SUPFAM" id="SSF90123">
    <property type="entry name" value="ABC transporter transmembrane region"/>
    <property type="match status" value="1"/>
</dbReference>
<feature type="transmembrane region" description="Helical" evidence="7">
    <location>
        <begin position="35"/>
        <end position="59"/>
    </location>
</feature>
<dbReference type="RefSeq" id="WP_262310181.1">
    <property type="nucleotide sequence ID" value="NZ_CP106679.1"/>
</dbReference>
<dbReference type="PANTHER" id="PTHR43394:SF4">
    <property type="entry name" value="TOXIN SECRETION ABC TRANSPORTER ATP-BINDING PROTEIN"/>
    <property type="match status" value="1"/>
</dbReference>
<reference evidence="10" key="1">
    <citation type="submission" date="2022-09" db="EMBL/GenBank/DDBJ databases">
        <title>Comparative genomics and taxonomic characterization of three novel marine species of genus Reichenbachiella exhibiting antioxidant and polysaccharide degradation activities.</title>
        <authorList>
            <person name="Muhammad N."/>
            <person name="Lee Y.-J."/>
            <person name="Ko J."/>
            <person name="Kim S.-G."/>
        </authorList>
    </citation>
    <scope>NUCLEOTIDE SEQUENCE</scope>
    <source>
        <strain evidence="10">BKB1-1</strain>
    </source>
</reference>
<keyword evidence="5 7" id="KW-1133">Transmembrane helix</keyword>